<evidence type="ECO:0000313" key="2">
    <source>
        <dbReference type="EMBL" id="MBW71746.1"/>
    </source>
</evidence>
<dbReference type="AlphaFoldDB" id="A0A2M4D2H8"/>
<feature type="chain" id="PRO_5014753333" evidence="1">
    <location>
        <begin position="31"/>
        <end position="87"/>
    </location>
</feature>
<accession>A0A2M4D2H8</accession>
<dbReference type="EMBL" id="GGFL01007568">
    <property type="protein sequence ID" value="MBW71746.1"/>
    <property type="molecule type" value="Transcribed_RNA"/>
</dbReference>
<proteinExistence type="predicted"/>
<feature type="signal peptide" evidence="1">
    <location>
        <begin position="1"/>
        <end position="30"/>
    </location>
</feature>
<name>A0A2M4D2H8_ANODA</name>
<sequence length="87" mass="9228">MAVMGFPGAAVRRGMGLVVVVVVVVAVVDAATDRLADCVDGRVVAAQDEGSAHLRWPVLPVRHQRAAELAHVTVNQLQKVAYLVLAF</sequence>
<evidence type="ECO:0000256" key="1">
    <source>
        <dbReference type="SAM" id="SignalP"/>
    </source>
</evidence>
<reference evidence="2" key="1">
    <citation type="submission" date="2018-01" db="EMBL/GenBank/DDBJ databases">
        <title>An insight into the sialome of Amazonian anophelines.</title>
        <authorList>
            <person name="Ribeiro J.M."/>
            <person name="Scarpassa V."/>
            <person name="Calvo E."/>
        </authorList>
    </citation>
    <scope>NUCLEOTIDE SEQUENCE</scope>
</reference>
<protein>
    <submittedName>
        <fullName evidence="2">Putative secreted protein</fullName>
    </submittedName>
</protein>
<keyword evidence="1" id="KW-0732">Signal</keyword>
<organism evidence="2">
    <name type="scientific">Anopheles darlingi</name>
    <name type="common">Mosquito</name>
    <dbReference type="NCBI Taxonomy" id="43151"/>
    <lineage>
        <taxon>Eukaryota</taxon>
        <taxon>Metazoa</taxon>
        <taxon>Ecdysozoa</taxon>
        <taxon>Arthropoda</taxon>
        <taxon>Hexapoda</taxon>
        <taxon>Insecta</taxon>
        <taxon>Pterygota</taxon>
        <taxon>Neoptera</taxon>
        <taxon>Endopterygota</taxon>
        <taxon>Diptera</taxon>
        <taxon>Nematocera</taxon>
        <taxon>Culicoidea</taxon>
        <taxon>Culicidae</taxon>
        <taxon>Anophelinae</taxon>
        <taxon>Anopheles</taxon>
    </lineage>
</organism>